<dbReference type="EMBL" id="HBIV01040123">
    <property type="protein sequence ID" value="CAE0676632.1"/>
    <property type="molecule type" value="Transcribed_RNA"/>
</dbReference>
<name>A0A7S3ZA04_9EUKA</name>
<organism evidence="2">
    <name type="scientific">Lotharella globosa</name>
    <dbReference type="NCBI Taxonomy" id="91324"/>
    <lineage>
        <taxon>Eukaryota</taxon>
        <taxon>Sar</taxon>
        <taxon>Rhizaria</taxon>
        <taxon>Cercozoa</taxon>
        <taxon>Chlorarachniophyceae</taxon>
        <taxon>Lotharella</taxon>
    </lineage>
</organism>
<dbReference type="AlphaFoldDB" id="A0A7S3ZA04"/>
<evidence type="ECO:0000256" key="1">
    <source>
        <dbReference type="SAM" id="MobiDB-lite"/>
    </source>
</evidence>
<sequence>MMTPYYDLDDDWYWVWAEMLEDEWREMPYEDWYWAEMPSGMHVRRPLWASRAELDESLREQELRYLVDLGGYSAPHSFHEVWIAISEASEAGHAKDLLSESEAEAQVQAQDCELAYLASQYDDNKRSSPSEKLMGNNGGYERDLAPGGSLAGTKRPRSVREHRLHPKGKGEHTLPSEGSVAKRKRGLTCIYCRRARATRVCHRSLWPPVPEHVDVANAREDAVYFSLDHQFREKTVMKIVLEYAFGAYYLDNYRAHRLDLLKRWRLGLLKNKSRFEENMALQSKSWGARACSVGSVRSLLACRRCKTKNECSVCGRWECEDCLRDNWVTPLTVYQACMKGERWDTCPYKALDLRNIRGVRVCQYCRVEMNPSKTAPLRIGE</sequence>
<gene>
    <name evidence="2" type="ORF">LGLO00237_LOCUS28410</name>
</gene>
<accession>A0A7S3ZA04</accession>
<feature type="compositionally biased region" description="Basic residues" evidence="1">
    <location>
        <begin position="154"/>
        <end position="167"/>
    </location>
</feature>
<feature type="region of interest" description="Disordered" evidence="1">
    <location>
        <begin position="123"/>
        <end position="178"/>
    </location>
</feature>
<protein>
    <submittedName>
        <fullName evidence="2">Uncharacterized protein</fullName>
    </submittedName>
</protein>
<proteinExistence type="predicted"/>
<reference evidence="2" key="1">
    <citation type="submission" date="2021-01" db="EMBL/GenBank/DDBJ databases">
        <authorList>
            <person name="Corre E."/>
            <person name="Pelletier E."/>
            <person name="Niang G."/>
            <person name="Scheremetjew M."/>
            <person name="Finn R."/>
            <person name="Kale V."/>
            <person name="Holt S."/>
            <person name="Cochrane G."/>
            <person name="Meng A."/>
            <person name="Brown T."/>
            <person name="Cohen L."/>
        </authorList>
    </citation>
    <scope>NUCLEOTIDE SEQUENCE</scope>
    <source>
        <strain evidence="2">CCCM811</strain>
    </source>
</reference>
<evidence type="ECO:0000313" key="2">
    <source>
        <dbReference type="EMBL" id="CAE0676632.1"/>
    </source>
</evidence>